<comment type="caution">
    <text evidence="2">The sequence shown here is derived from an EMBL/GenBank/DDBJ whole genome shotgun (WGS) entry which is preliminary data.</text>
</comment>
<evidence type="ECO:0000259" key="1">
    <source>
        <dbReference type="Pfam" id="PF21217"/>
    </source>
</evidence>
<evidence type="ECO:0000313" key="3">
    <source>
        <dbReference type="Proteomes" id="UP000575241"/>
    </source>
</evidence>
<dbReference type="AlphaFoldDB" id="A0A7W7K431"/>
<sequence>MAKLSPIVSEFASTEEEEAHDAWFRAKVEKALASTAPRIPHAEVMAKVEAILDRHK</sequence>
<keyword evidence="3" id="KW-1185">Reference proteome</keyword>
<dbReference type="Proteomes" id="UP000575241">
    <property type="component" value="Unassembled WGS sequence"/>
</dbReference>
<gene>
    <name evidence="2" type="ORF">HNP52_003715</name>
</gene>
<name>A0A7W7K431_9SPHN</name>
<dbReference type="Gene3D" id="6.20.450.20">
    <property type="match status" value="1"/>
</dbReference>
<dbReference type="EMBL" id="JACHLN010000003">
    <property type="protein sequence ID" value="MBB4840623.1"/>
    <property type="molecule type" value="Genomic_DNA"/>
</dbReference>
<dbReference type="RefSeq" id="WP_184169068.1">
    <property type="nucleotide sequence ID" value="NZ_JACHLN010000003.1"/>
</dbReference>
<dbReference type="Pfam" id="PF21217">
    <property type="entry name" value="PaaA2"/>
    <property type="match status" value="1"/>
</dbReference>
<dbReference type="InterPro" id="IPR048851">
    <property type="entry name" value="PaaA2_dom"/>
</dbReference>
<organism evidence="2 3">
    <name type="scientific">Sphingomonas kyeonggiensis</name>
    <dbReference type="NCBI Taxonomy" id="1268553"/>
    <lineage>
        <taxon>Bacteria</taxon>
        <taxon>Pseudomonadati</taxon>
        <taxon>Pseudomonadota</taxon>
        <taxon>Alphaproteobacteria</taxon>
        <taxon>Sphingomonadales</taxon>
        <taxon>Sphingomonadaceae</taxon>
        <taxon>Sphingomonas</taxon>
    </lineage>
</organism>
<proteinExistence type="predicted"/>
<reference evidence="2 3" key="1">
    <citation type="submission" date="2020-08" db="EMBL/GenBank/DDBJ databases">
        <title>Functional genomics of gut bacteria from endangered species of beetles.</title>
        <authorList>
            <person name="Carlos-Shanley C."/>
        </authorList>
    </citation>
    <scope>NUCLEOTIDE SEQUENCE [LARGE SCALE GENOMIC DNA]</scope>
    <source>
        <strain evidence="2 3">S00224</strain>
    </source>
</reference>
<accession>A0A7W7K431</accession>
<evidence type="ECO:0000313" key="2">
    <source>
        <dbReference type="EMBL" id="MBB4840623.1"/>
    </source>
</evidence>
<feature type="domain" description="Stability determinant" evidence="1">
    <location>
        <begin position="15"/>
        <end position="46"/>
    </location>
</feature>
<protein>
    <recommendedName>
        <fullName evidence="1">Stability determinant domain-containing protein</fullName>
    </recommendedName>
</protein>